<comment type="caution">
    <text evidence="9">The sequence shown here is derived from an EMBL/GenBank/DDBJ whole genome shotgun (WGS) entry which is preliminary data.</text>
</comment>
<keyword evidence="10" id="KW-1185">Reference proteome</keyword>
<dbReference type="CDD" id="cd04179">
    <property type="entry name" value="DPM_DPG-synthase_like"/>
    <property type="match status" value="1"/>
</dbReference>
<keyword evidence="7" id="KW-0472">Membrane</keyword>
<keyword evidence="3 9" id="KW-0808">Transferase</keyword>
<dbReference type="EC" id="2.4.1.83" evidence="9"/>
<dbReference type="GO" id="GO:0009103">
    <property type="term" value="P:lipopolysaccharide biosynthetic process"/>
    <property type="evidence" value="ECO:0007669"/>
    <property type="project" value="UniProtKB-KW"/>
</dbReference>
<dbReference type="Proteomes" id="UP000544872">
    <property type="component" value="Unassembled WGS sequence"/>
</dbReference>
<evidence type="ECO:0000256" key="3">
    <source>
        <dbReference type="ARBA" id="ARBA00022679"/>
    </source>
</evidence>
<dbReference type="GO" id="GO:0004582">
    <property type="term" value="F:dolichyl-phosphate beta-D-mannosyltransferase activity"/>
    <property type="evidence" value="ECO:0007669"/>
    <property type="project" value="UniProtKB-EC"/>
</dbReference>
<evidence type="ECO:0000256" key="1">
    <source>
        <dbReference type="ARBA" id="ARBA00022475"/>
    </source>
</evidence>
<dbReference type="PANTHER" id="PTHR48090">
    <property type="entry name" value="UNDECAPRENYL-PHOSPHATE 4-DEOXY-4-FORMAMIDO-L-ARABINOSE TRANSFERASE-RELATED"/>
    <property type="match status" value="1"/>
</dbReference>
<protein>
    <submittedName>
        <fullName evidence="9">Dolichol-phosphate mannosyltransferase</fullName>
        <ecNumber evidence="9">2.4.1.83</ecNumber>
    </submittedName>
</protein>
<organism evidence="9 10">
    <name type="scientific">Novispirillum itersonii</name>
    <name type="common">Aquaspirillum itersonii</name>
    <dbReference type="NCBI Taxonomy" id="189"/>
    <lineage>
        <taxon>Bacteria</taxon>
        <taxon>Pseudomonadati</taxon>
        <taxon>Pseudomonadota</taxon>
        <taxon>Alphaproteobacteria</taxon>
        <taxon>Rhodospirillales</taxon>
        <taxon>Novispirillaceae</taxon>
        <taxon>Novispirillum</taxon>
    </lineage>
</organism>
<dbReference type="GO" id="GO:0099621">
    <property type="term" value="F:undecaprenyl-phosphate 4-deoxy-4-formamido-L-arabinose transferase activity"/>
    <property type="evidence" value="ECO:0007669"/>
    <property type="project" value="TreeGrafter"/>
</dbReference>
<gene>
    <name evidence="9" type="ORF">FHS48_001324</name>
</gene>
<dbReference type="FunFam" id="3.90.550.10:FF:000170">
    <property type="entry name" value="Dolichol-phosphate mannosyltransferase"/>
    <property type="match status" value="1"/>
</dbReference>
<keyword evidence="5" id="KW-0448">Lipopolysaccharide biosynthesis</keyword>
<evidence type="ECO:0000256" key="5">
    <source>
        <dbReference type="ARBA" id="ARBA00022985"/>
    </source>
</evidence>
<evidence type="ECO:0000256" key="4">
    <source>
        <dbReference type="ARBA" id="ARBA00022692"/>
    </source>
</evidence>
<dbReference type="Pfam" id="PF00535">
    <property type="entry name" value="Glycos_transf_2"/>
    <property type="match status" value="1"/>
</dbReference>
<dbReference type="PANTHER" id="PTHR48090:SF3">
    <property type="entry name" value="UNDECAPRENYL-PHOSPHATE 4-DEOXY-4-FORMAMIDO-L-ARABINOSE TRANSFERASE"/>
    <property type="match status" value="1"/>
</dbReference>
<name>A0A7W9ZEC7_NOVIT</name>
<dbReference type="Gene3D" id="3.90.550.10">
    <property type="entry name" value="Spore Coat Polysaccharide Biosynthesis Protein SpsA, Chain A"/>
    <property type="match status" value="1"/>
</dbReference>
<dbReference type="EMBL" id="JACIIX010000003">
    <property type="protein sequence ID" value="MBB6209916.1"/>
    <property type="molecule type" value="Genomic_DNA"/>
</dbReference>
<dbReference type="AlphaFoldDB" id="A0A7W9ZEC7"/>
<dbReference type="InterPro" id="IPR050256">
    <property type="entry name" value="Glycosyltransferase_2"/>
</dbReference>
<keyword evidence="6" id="KW-1133">Transmembrane helix</keyword>
<dbReference type="InterPro" id="IPR029044">
    <property type="entry name" value="Nucleotide-diphossugar_trans"/>
</dbReference>
<evidence type="ECO:0000256" key="7">
    <source>
        <dbReference type="ARBA" id="ARBA00023136"/>
    </source>
</evidence>
<evidence type="ECO:0000313" key="9">
    <source>
        <dbReference type="EMBL" id="MBB6209916.1"/>
    </source>
</evidence>
<dbReference type="GO" id="GO:0005886">
    <property type="term" value="C:plasma membrane"/>
    <property type="evidence" value="ECO:0007669"/>
    <property type="project" value="TreeGrafter"/>
</dbReference>
<proteinExistence type="predicted"/>
<dbReference type="SUPFAM" id="SSF53448">
    <property type="entry name" value="Nucleotide-diphospho-sugar transferases"/>
    <property type="match status" value="1"/>
</dbReference>
<evidence type="ECO:0000313" key="10">
    <source>
        <dbReference type="Proteomes" id="UP000544872"/>
    </source>
</evidence>
<evidence type="ECO:0000256" key="2">
    <source>
        <dbReference type="ARBA" id="ARBA00022676"/>
    </source>
</evidence>
<dbReference type="RefSeq" id="WP_184262556.1">
    <property type="nucleotide sequence ID" value="NZ_JACIIX010000003.1"/>
</dbReference>
<evidence type="ECO:0000256" key="6">
    <source>
        <dbReference type="ARBA" id="ARBA00022989"/>
    </source>
</evidence>
<keyword evidence="4" id="KW-0812">Transmembrane</keyword>
<sequence>MTDLTQPDVTVVVPVKNEEDNILPLLAEIHAALNGVTPFEVVYVDDGSDDRTPAVLADAKRQYPYLRTARHRFSCGQSQAVHTGVRMARGTWIATLDGDGQNDPADIPAMLARRDEEATRSGKPVTMVMIAGHRQKRQDNEIRRLSSKVGNGVRAWLLKDDTPDTGCGLKLFARDTFLRFPRFDHMHRYLPALMLREGGHVVSVRVNHRPRERGTSKYGVWNRLWVSLYDLVGVMWLQRRARNPQVEAQD</sequence>
<dbReference type="InterPro" id="IPR001173">
    <property type="entry name" value="Glyco_trans_2-like"/>
</dbReference>
<evidence type="ECO:0000259" key="8">
    <source>
        <dbReference type="Pfam" id="PF00535"/>
    </source>
</evidence>
<accession>A0A7W9ZEC7</accession>
<keyword evidence="1" id="KW-1003">Cell membrane</keyword>
<feature type="domain" description="Glycosyltransferase 2-like" evidence="8">
    <location>
        <begin position="10"/>
        <end position="119"/>
    </location>
</feature>
<reference evidence="9 10" key="1">
    <citation type="submission" date="2020-08" db="EMBL/GenBank/DDBJ databases">
        <title>Genomic Encyclopedia of Type Strains, Phase IV (KMG-IV): sequencing the most valuable type-strain genomes for metagenomic binning, comparative biology and taxonomic classification.</title>
        <authorList>
            <person name="Goeker M."/>
        </authorList>
    </citation>
    <scope>NUCLEOTIDE SEQUENCE [LARGE SCALE GENOMIC DNA]</scope>
    <source>
        <strain evidence="9 10">DSM 11590</strain>
    </source>
</reference>
<keyword evidence="2 9" id="KW-0328">Glycosyltransferase</keyword>